<evidence type="ECO:0000313" key="3">
    <source>
        <dbReference type="EMBL" id="MBO3743163.1"/>
    </source>
</evidence>
<keyword evidence="4" id="KW-1185">Reference proteome</keyword>
<accession>A0ABS3UX56</accession>
<evidence type="ECO:0000256" key="1">
    <source>
        <dbReference type="SAM" id="MobiDB-lite"/>
    </source>
</evidence>
<dbReference type="EMBL" id="JAGFNS010000035">
    <property type="protein sequence ID" value="MBO3743163.1"/>
    <property type="molecule type" value="Genomic_DNA"/>
</dbReference>
<proteinExistence type="predicted"/>
<sequence length="613" mass="63051">MLTEGYRLAWESRRVLAAVLLPVAAVALLVTAVLGRFAGGRPAVAWVMPGVLVAAWIVGLLAGVCAVARGLGVMGALRRAVAFLPVFVAGLVAVGGAVYLGMVMVAGTGSVPLVLAVLAAGGLVASRLVLAVTSGASGAQDRPESWRESATFLLGGVVAPALPAYLLPGSVALAVLLPIMLAVQVGLAAHRHMPRNPADAPDPADSPDPADRATVADAAGSADRVEPAEPAGMGSERVAGRGVRVWPGVAMMAVAVLVAGGPAVAGRFGGPVRTNDAGPFRPAAVAWPAGRHPVIVTDAGVWFCDDDLCEKYTDVSGGPSPIGEYATAGIAADGTVVKTAVTGGPDSGGPFLHYARCVPEGCRNAWLPVRASAKVKLDPMASVEAVGAMAPDGALWFFVAAPAEGGELGRYRFSLIRCADLECSAPQRHEVGATDRSPADGYGDGARARLTIGADGRPDAAFWTGMSVLRFSCDPVTCANPRETANDGVPPRGVWTTAGDQTVAYFDERLFRGTDLTPVATGSANGTGGLAVAGPSVYVAAALPARPDRGFHVTIGEPARHWQQTVWRCTDGDCDSVPMDRYEGEPWRELVAVAEDGRILLVRPGRIVLREAP</sequence>
<feature type="transmembrane region" description="Helical" evidence="2">
    <location>
        <begin position="43"/>
        <end position="68"/>
    </location>
</feature>
<dbReference type="Proteomes" id="UP000679690">
    <property type="component" value="Unassembled WGS sequence"/>
</dbReference>
<gene>
    <name evidence="3" type="ORF">J5X75_37265</name>
</gene>
<evidence type="ECO:0000313" key="4">
    <source>
        <dbReference type="Proteomes" id="UP000679690"/>
    </source>
</evidence>
<dbReference type="RefSeq" id="WP_208472326.1">
    <property type="nucleotide sequence ID" value="NZ_JAGFNS010000035.1"/>
</dbReference>
<reference evidence="3 4" key="1">
    <citation type="submission" date="2021-03" db="EMBL/GenBank/DDBJ databases">
        <title>Actinoplanes flavus sp. nov., a novel actinomycete isolated from Coconut Palm rhizosphere soil.</title>
        <authorList>
            <person name="Luo X."/>
        </authorList>
    </citation>
    <scope>NUCLEOTIDE SEQUENCE [LARGE SCALE GENOMIC DNA]</scope>
    <source>
        <strain evidence="3 4">NEAU-H7</strain>
    </source>
</reference>
<feature type="transmembrane region" description="Helical" evidence="2">
    <location>
        <begin position="15"/>
        <end position="37"/>
    </location>
</feature>
<feature type="transmembrane region" description="Helical" evidence="2">
    <location>
        <begin position="80"/>
        <end position="105"/>
    </location>
</feature>
<feature type="region of interest" description="Disordered" evidence="1">
    <location>
        <begin position="193"/>
        <end position="235"/>
    </location>
</feature>
<keyword evidence="2" id="KW-0472">Membrane</keyword>
<comment type="caution">
    <text evidence="3">The sequence shown here is derived from an EMBL/GenBank/DDBJ whole genome shotgun (WGS) entry which is preliminary data.</text>
</comment>
<feature type="transmembrane region" description="Helical" evidence="2">
    <location>
        <begin position="111"/>
        <end position="130"/>
    </location>
</feature>
<keyword evidence="2" id="KW-1133">Transmembrane helix</keyword>
<keyword evidence="2" id="KW-0812">Transmembrane</keyword>
<feature type="transmembrane region" description="Helical" evidence="2">
    <location>
        <begin position="172"/>
        <end position="189"/>
    </location>
</feature>
<organism evidence="3 4">
    <name type="scientific">Actinoplanes flavus</name>
    <dbReference type="NCBI Taxonomy" id="2820290"/>
    <lineage>
        <taxon>Bacteria</taxon>
        <taxon>Bacillati</taxon>
        <taxon>Actinomycetota</taxon>
        <taxon>Actinomycetes</taxon>
        <taxon>Micromonosporales</taxon>
        <taxon>Micromonosporaceae</taxon>
        <taxon>Actinoplanes</taxon>
    </lineage>
</organism>
<protein>
    <submittedName>
        <fullName evidence="3">Uncharacterized protein</fullName>
    </submittedName>
</protein>
<feature type="transmembrane region" description="Helical" evidence="2">
    <location>
        <begin position="245"/>
        <end position="265"/>
    </location>
</feature>
<evidence type="ECO:0000256" key="2">
    <source>
        <dbReference type="SAM" id="Phobius"/>
    </source>
</evidence>
<name>A0ABS3UX56_9ACTN</name>